<dbReference type="GO" id="GO:0033897">
    <property type="term" value="F:ribonuclease T2 activity"/>
    <property type="evidence" value="ECO:0007669"/>
    <property type="project" value="InterPro"/>
</dbReference>
<dbReference type="Gene3D" id="3.90.730.10">
    <property type="entry name" value="Ribonuclease T2-like"/>
    <property type="match status" value="1"/>
</dbReference>
<accession>A0A418Y843</accession>
<dbReference type="EMBL" id="QYUP01000012">
    <property type="protein sequence ID" value="RJG27311.1"/>
    <property type="molecule type" value="Genomic_DNA"/>
</dbReference>
<name>A0A418Y843_9BURK</name>
<organism evidence="1 2">
    <name type="scientific">Massilia cavernae</name>
    <dbReference type="NCBI Taxonomy" id="2320864"/>
    <lineage>
        <taxon>Bacteria</taxon>
        <taxon>Pseudomonadati</taxon>
        <taxon>Pseudomonadota</taxon>
        <taxon>Betaproteobacteria</taxon>
        <taxon>Burkholderiales</taxon>
        <taxon>Oxalobacteraceae</taxon>
        <taxon>Telluria group</taxon>
        <taxon>Massilia</taxon>
    </lineage>
</organism>
<gene>
    <name evidence="1" type="ORF">D3872_01400</name>
</gene>
<dbReference type="AlphaFoldDB" id="A0A418Y843"/>
<dbReference type="SUPFAM" id="SSF55895">
    <property type="entry name" value="Ribonuclease Rh-like"/>
    <property type="match status" value="1"/>
</dbReference>
<dbReference type="GO" id="GO:0003723">
    <property type="term" value="F:RNA binding"/>
    <property type="evidence" value="ECO:0007669"/>
    <property type="project" value="InterPro"/>
</dbReference>
<evidence type="ECO:0000313" key="2">
    <source>
        <dbReference type="Proteomes" id="UP000284006"/>
    </source>
</evidence>
<dbReference type="RefSeq" id="WP_119809125.1">
    <property type="nucleotide sequence ID" value="NZ_QYUP01000012.1"/>
</dbReference>
<proteinExistence type="predicted"/>
<reference evidence="1 2" key="1">
    <citation type="submission" date="2018-09" db="EMBL/GenBank/DDBJ databases">
        <authorList>
            <person name="Zhu H."/>
        </authorList>
    </citation>
    <scope>NUCLEOTIDE SEQUENCE [LARGE SCALE GENOMIC DNA]</scope>
    <source>
        <strain evidence="1 2">K1S02-61</strain>
    </source>
</reference>
<evidence type="ECO:0000313" key="1">
    <source>
        <dbReference type="EMBL" id="RJG27311.1"/>
    </source>
</evidence>
<keyword evidence="2" id="KW-1185">Reference proteome</keyword>
<dbReference type="InterPro" id="IPR036430">
    <property type="entry name" value="RNase_T2-like_sf"/>
</dbReference>
<protein>
    <submittedName>
        <fullName evidence="1">Uncharacterized protein</fullName>
    </submittedName>
</protein>
<sequence>MNKHGTCSGPRPTGYFNLSAKLKNQVVIPAPFQRPTAPVRTSYNDFVKAFKAANPKTQPYSVLPFCAGGGRYLREVHVCYDKAGASRSCSEGQIKRSYKSCRQESFVLESVR</sequence>
<dbReference type="OrthoDB" id="4720638at2"/>
<comment type="caution">
    <text evidence="1">The sequence shown here is derived from an EMBL/GenBank/DDBJ whole genome shotgun (WGS) entry which is preliminary data.</text>
</comment>
<dbReference type="Proteomes" id="UP000284006">
    <property type="component" value="Unassembled WGS sequence"/>
</dbReference>